<protein>
    <submittedName>
        <fullName evidence="1">Uncharacterized protein</fullName>
    </submittedName>
</protein>
<dbReference type="Proteomes" id="UP000051530">
    <property type="component" value="Unassembled WGS sequence"/>
</dbReference>
<gene>
    <name evidence="1" type="ORF">M153_5947000138</name>
</gene>
<proteinExistence type="predicted"/>
<feature type="non-terminal residue" evidence="1">
    <location>
        <position position="46"/>
    </location>
</feature>
<keyword evidence="2" id="KW-1185">Reference proteome</keyword>
<organism evidence="1 2">
    <name type="scientific">Pseudoloma neurophilia</name>
    <dbReference type="NCBI Taxonomy" id="146866"/>
    <lineage>
        <taxon>Eukaryota</taxon>
        <taxon>Fungi</taxon>
        <taxon>Fungi incertae sedis</taxon>
        <taxon>Microsporidia</taxon>
        <taxon>Pseudoloma</taxon>
    </lineage>
</organism>
<dbReference type="AlphaFoldDB" id="A0A0R0LZD6"/>
<dbReference type="VEuPathDB" id="MicrosporidiaDB:M153_5947000138"/>
<comment type="caution">
    <text evidence="1">The sequence shown here is derived from an EMBL/GenBank/DDBJ whole genome shotgun (WGS) entry which is preliminary data.</text>
</comment>
<evidence type="ECO:0000313" key="2">
    <source>
        <dbReference type="Proteomes" id="UP000051530"/>
    </source>
</evidence>
<dbReference type="EMBL" id="LGUB01000919">
    <property type="protein sequence ID" value="KRH92452.1"/>
    <property type="molecule type" value="Genomic_DNA"/>
</dbReference>
<sequence>MRGVTLNLNCQINVKGEIKKNFHLFSNLTVPPINQKTNFHNIHNSL</sequence>
<name>A0A0R0LZD6_9MICR</name>
<evidence type="ECO:0000313" key="1">
    <source>
        <dbReference type="EMBL" id="KRH92452.1"/>
    </source>
</evidence>
<reference evidence="1 2" key="1">
    <citation type="submission" date="2015-07" db="EMBL/GenBank/DDBJ databases">
        <title>The genome of Pseudoloma neurophilia, a relevant intracellular parasite of the zebrafish.</title>
        <authorList>
            <person name="Ndikumana S."/>
            <person name="Pelin A."/>
            <person name="Sanders J."/>
            <person name="Corradi N."/>
        </authorList>
    </citation>
    <scope>NUCLEOTIDE SEQUENCE [LARGE SCALE GENOMIC DNA]</scope>
    <source>
        <strain evidence="1 2">MK1</strain>
    </source>
</reference>
<accession>A0A0R0LZD6</accession>